<name>J9CXA3_9ZZZZ</name>
<sequence length="38" mass="4356">MEAVAPLIRLRRFADAVDRLIPFIANFSLSKSIWYSGM</sequence>
<accession>J9CXA3</accession>
<dbReference type="EMBL" id="AMCI01001656">
    <property type="protein sequence ID" value="EJX04891.1"/>
    <property type="molecule type" value="Genomic_DNA"/>
</dbReference>
<proteinExistence type="predicted"/>
<protein>
    <submittedName>
        <fullName evidence="1">Uncharacterized protein</fullName>
    </submittedName>
</protein>
<evidence type="ECO:0000313" key="1">
    <source>
        <dbReference type="EMBL" id="EJX04891.1"/>
    </source>
</evidence>
<reference evidence="1" key="1">
    <citation type="journal article" date="2012" name="PLoS ONE">
        <title>Gene sets for utilization of primary and secondary nutrition supplies in the distal gut of endangered iberian lynx.</title>
        <authorList>
            <person name="Alcaide M."/>
            <person name="Messina E."/>
            <person name="Richter M."/>
            <person name="Bargiela R."/>
            <person name="Peplies J."/>
            <person name="Huws S.A."/>
            <person name="Newbold C.J."/>
            <person name="Golyshin P.N."/>
            <person name="Simon M.A."/>
            <person name="Lopez G."/>
            <person name="Yakimov M.M."/>
            <person name="Ferrer M."/>
        </authorList>
    </citation>
    <scope>NUCLEOTIDE SEQUENCE</scope>
</reference>
<comment type="caution">
    <text evidence="1">The sequence shown here is derived from an EMBL/GenBank/DDBJ whole genome shotgun (WGS) entry which is preliminary data.</text>
</comment>
<gene>
    <name evidence="1" type="ORF">EVA_07002</name>
</gene>
<organism evidence="1">
    <name type="scientific">gut metagenome</name>
    <dbReference type="NCBI Taxonomy" id="749906"/>
    <lineage>
        <taxon>unclassified sequences</taxon>
        <taxon>metagenomes</taxon>
        <taxon>organismal metagenomes</taxon>
    </lineage>
</organism>
<dbReference type="AlphaFoldDB" id="J9CXA3"/>